<keyword evidence="4" id="KW-0325">Glycoprotein</keyword>
<evidence type="ECO:0000259" key="6">
    <source>
        <dbReference type="Pfam" id="PF00135"/>
    </source>
</evidence>
<dbReference type="Proteomes" id="UP001431783">
    <property type="component" value="Unassembled WGS sequence"/>
</dbReference>
<comment type="similarity">
    <text evidence="1">Belongs to the type-B carboxylesterase/lipase family.</text>
</comment>
<dbReference type="PANTHER" id="PTHR43142">
    <property type="entry name" value="CARBOXYLIC ESTER HYDROLASE"/>
    <property type="match status" value="1"/>
</dbReference>
<dbReference type="InterPro" id="IPR019819">
    <property type="entry name" value="Carboxylesterase_B_CS"/>
</dbReference>
<evidence type="ECO:0000256" key="4">
    <source>
        <dbReference type="ARBA" id="ARBA00023180"/>
    </source>
</evidence>
<dbReference type="GO" id="GO:0052689">
    <property type="term" value="F:carboxylic ester hydrolase activity"/>
    <property type="evidence" value="ECO:0007669"/>
    <property type="project" value="UniProtKB-KW"/>
</dbReference>
<dbReference type="InterPro" id="IPR002018">
    <property type="entry name" value="CarbesteraseB"/>
</dbReference>
<dbReference type="Gene3D" id="3.40.50.1820">
    <property type="entry name" value="alpha/beta hydrolase"/>
    <property type="match status" value="1"/>
</dbReference>
<evidence type="ECO:0000313" key="8">
    <source>
        <dbReference type="Proteomes" id="UP001431783"/>
    </source>
</evidence>
<dbReference type="Pfam" id="PF00135">
    <property type="entry name" value="COesterase"/>
    <property type="match status" value="1"/>
</dbReference>
<dbReference type="InterPro" id="IPR029058">
    <property type="entry name" value="AB_hydrolase_fold"/>
</dbReference>
<accession>A0AAW1UWG8</accession>
<dbReference type="EMBL" id="JARQZJ010000092">
    <property type="protein sequence ID" value="KAK9884285.1"/>
    <property type="molecule type" value="Genomic_DNA"/>
</dbReference>
<feature type="domain" description="Carboxylesterase type B" evidence="6">
    <location>
        <begin position="22"/>
        <end position="173"/>
    </location>
</feature>
<evidence type="ECO:0000256" key="3">
    <source>
        <dbReference type="ARBA" id="ARBA00022801"/>
    </source>
</evidence>
<dbReference type="SUPFAM" id="SSF53474">
    <property type="entry name" value="alpha/beta-Hydrolases"/>
    <property type="match status" value="1"/>
</dbReference>
<dbReference type="AlphaFoldDB" id="A0AAW1UWG8"/>
<dbReference type="PROSITE" id="PS00941">
    <property type="entry name" value="CARBOXYLESTERASE_B_2"/>
    <property type="match status" value="1"/>
</dbReference>
<sequence>MFLLRWGVLPLILTIVTCENLPQVQTPLGKIEGVSDRTVKGRNFFSFEGVPYAKPPVGNLRFKEAVPAEPWSDVWKANNKYKCLQYDHFSPEGDRIRGTEDCLYVNVYTPALDGKYDVIIHIHGGAFIFGSGSMFLPHILLDKNVVYVSINYRLGPLGFLSTEDDNVPGNNGLGIKY</sequence>
<protein>
    <recommendedName>
        <fullName evidence="6">Carboxylesterase type B domain-containing protein</fullName>
    </recommendedName>
</protein>
<keyword evidence="8" id="KW-1185">Reference proteome</keyword>
<keyword evidence="2" id="KW-0719">Serine esterase</keyword>
<evidence type="ECO:0000313" key="7">
    <source>
        <dbReference type="EMBL" id="KAK9884285.1"/>
    </source>
</evidence>
<name>A0AAW1UWG8_9CUCU</name>
<organism evidence="7 8">
    <name type="scientific">Henosepilachna vigintioctopunctata</name>
    <dbReference type="NCBI Taxonomy" id="420089"/>
    <lineage>
        <taxon>Eukaryota</taxon>
        <taxon>Metazoa</taxon>
        <taxon>Ecdysozoa</taxon>
        <taxon>Arthropoda</taxon>
        <taxon>Hexapoda</taxon>
        <taxon>Insecta</taxon>
        <taxon>Pterygota</taxon>
        <taxon>Neoptera</taxon>
        <taxon>Endopterygota</taxon>
        <taxon>Coleoptera</taxon>
        <taxon>Polyphaga</taxon>
        <taxon>Cucujiformia</taxon>
        <taxon>Coccinelloidea</taxon>
        <taxon>Coccinellidae</taxon>
        <taxon>Epilachninae</taxon>
        <taxon>Epilachnini</taxon>
        <taxon>Henosepilachna</taxon>
    </lineage>
</organism>
<feature type="chain" id="PRO_5043665595" description="Carboxylesterase type B domain-containing protein" evidence="5">
    <location>
        <begin position="19"/>
        <end position="177"/>
    </location>
</feature>
<evidence type="ECO:0000256" key="1">
    <source>
        <dbReference type="ARBA" id="ARBA00005964"/>
    </source>
</evidence>
<comment type="caution">
    <text evidence="7">The sequence shown here is derived from an EMBL/GenBank/DDBJ whole genome shotgun (WGS) entry which is preliminary data.</text>
</comment>
<feature type="signal peptide" evidence="5">
    <location>
        <begin position="1"/>
        <end position="18"/>
    </location>
</feature>
<evidence type="ECO:0000256" key="2">
    <source>
        <dbReference type="ARBA" id="ARBA00022487"/>
    </source>
</evidence>
<evidence type="ECO:0000256" key="5">
    <source>
        <dbReference type="SAM" id="SignalP"/>
    </source>
</evidence>
<keyword evidence="3" id="KW-0378">Hydrolase</keyword>
<gene>
    <name evidence="7" type="ORF">WA026_005237</name>
</gene>
<dbReference type="PANTHER" id="PTHR43142:SF1">
    <property type="entry name" value="CARBOXYLIC ESTER HYDROLASE"/>
    <property type="match status" value="1"/>
</dbReference>
<reference evidence="7 8" key="1">
    <citation type="submission" date="2023-03" db="EMBL/GenBank/DDBJ databases">
        <title>Genome insight into feeding habits of ladybird beetles.</title>
        <authorList>
            <person name="Li H.-S."/>
            <person name="Huang Y.-H."/>
            <person name="Pang H."/>
        </authorList>
    </citation>
    <scope>NUCLEOTIDE SEQUENCE [LARGE SCALE GENOMIC DNA]</scope>
    <source>
        <strain evidence="7">SYSU_2023b</strain>
        <tissue evidence="7">Whole body</tissue>
    </source>
</reference>
<proteinExistence type="inferred from homology"/>
<keyword evidence="5" id="KW-0732">Signal</keyword>